<evidence type="ECO:0000256" key="1">
    <source>
        <dbReference type="SAM" id="SignalP"/>
    </source>
</evidence>
<dbReference type="EMBL" id="EU408350">
    <property type="protein sequence ID" value="ACN58803.1"/>
    <property type="molecule type" value="Genomic_DNA"/>
</dbReference>
<feature type="chain" id="PRO_5002899096" description="DUF1795 domain-containing protein" evidence="1">
    <location>
        <begin position="35"/>
        <end position="187"/>
    </location>
</feature>
<reference evidence="2" key="1">
    <citation type="journal article" date="2009" name="ISME J.">
        <title>Functional metagenomics reveals diverse beta-lactamases in a remote Alaskan soil.</title>
        <authorList>
            <person name="Allen H.K."/>
            <person name="Moe L.A."/>
            <person name="Rodbumrer J."/>
            <person name="Gaarder A."/>
            <person name="Handelsman J."/>
        </authorList>
    </citation>
    <scope>NUCLEOTIDE SEQUENCE</scope>
</reference>
<keyword evidence="1" id="KW-0732">Signal</keyword>
<protein>
    <recommendedName>
        <fullName evidence="3">DUF1795 domain-containing protein</fullName>
    </recommendedName>
</protein>
<gene>
    <name evidence="2" type="ORF">AKSOIL_0158</name>
</gene>
<evidence type="ECO:0000313" key="2">
    <source>
        <dbReference type="EMBL" id="ACN58803.1"/>
    </source>
</evidence>
<name>C0INB7_9BACT</name>
<feature type="signal peptide" evidence="1">
    <location>
        <begin position="1"/>
        <end position="34"/>
    </location>
</feature>
<evidence type="ECO:0008006" key="3">
    <source>
        <dbReference type="Google" id="ProtNLM"/>
    </source>
</evidence>
<organism evidence="2">
    <name type="scientific">uncultured bacterium BLR9</name>
    <dbReference type="NCBI Taxonomy" id="506525"/>
    <lineage>
        <taxon>Bacteria</taxon>
        <taxon>environmental samples</taxon>
    </lineage>
</organism>
<accession>C0INB7</accession>
<proteinExistence type="predicted"/>
<sequence>MFRRIHGCPYQGHTMRSIATKVALALLIATPAAAEGGIWPEYSFPEAGFAAQYPGKPQVEERSYKTALTPAGSVKERVYSYNSGGVVYMVAIADFAAVKPIENRAIDEAARTVTSKGMLTHDVSARIDWHYGREIRVEDGSGTSYTDAIFYIDNKVYQIAVVFPLANTDPVGSAGIHFFQQAFRLLP</sequence>
<dbReference type="AlphaFoldDB" id="C0INB7"/>